<evidence type="ECO:0000313" key="9">
    <source>
        <dbReference type="EMBL" id="QDU82098.1"/>
    </source>
</evidence>
<dbReference type="InterPro" id="IPR020846">
    <property type="entry name" value="MFS_dom"/>
</dbReference>
<gene>
    <name evidence="9" type="ORF">Pla110_38530</name>
</gene>
<keyword evidence="10" id="KW-1185">Reference proteome</keyword>
<protein>
    <submittedName>
        <fullName evidence="9">Major Facilitator Superfamily protein</fullName>
    </submittedName>
</protein>
<evidence type="ECO:0000256" key="5">
    <source>
        <dbReference type="ARBA" id="ARBA00022989"/>
    </source>
</evidence>
<feature type="transmembrane region" description="Helical" evidence="7">
    <location>
        <begin position="75"/>
        <end position="97"/>
    </location>
</feature>
<evidence type="ECO:0000259" key="8">
    <source>
        <dbReference type="PROSITE" id="PS50850"/>
    </source>
</evidence>
<keyword evidence="3" id="KW-0813">Transport</keyword>
<evidence type="ECO:0000256" key="4">
    <source>
        <dbReference type="ARBA" id="ARBA00022692"/>
    </source>
</evidence>
<dbReference type="PROSITE" id="PS50850">
    <property type="entry name" value="MFS"/>
    <property type="match status" value="1"/>
</dbReference>
<dbReference type="InterPro" id="IPR036259">
    <property type="entry name" value="MFS_trans_sf"/>
</dbReference>
<dbReference type="Pfam" id="PF07690">
    <property type="entry name" value="MFS_1"/>
    <property type="match status" value="1"/>
</dbReference>
<dbReference type="GO" id="GO:0022857">
    <property type="term" value="F:transmembrane transporter activity"/>
    <property type="evidence" value="ECO:0007669"/>
    <property type="project" value="InterPro"/>
</dbReference>
<feature type="transmembrane region" description="Helical" evidence="7">
    <location>
        <begin position="142"/>
        <end position="164"/>
    </location>
</feature>
<dbReference type="GO" id="GO:0016020">
    <property type="term" value="C:membrane"/>
    <property type="evidence" value="ECO:0007669"/>
    <property type="project" value="TreeGrafter"/>
</dbReference>
<feature type="transmembrane region" description="Helical" evidence="7">
    <location>
        <begin position="109"/>
        <end position="130"/>
    </location>
</feature>
<feature type="transmembrane region" description="Helical" evidence="7">
    <location>
        <begin position="286"/>
        <end position="319"/>
    </location>
</feature>
<feature type="transmembrane region" description="Helical" evidence="7">
    <location>
        <begin position="339"/>
        <end position="358"/>
    </location>
</feature>
<dbReference type="RefSeq" id="WP_144998004.1">
    <property type="nucleotide sequence ID" value="NZ_CP036281.1"/>
</dbReference>
<feature type="domain" description="Major facilitator superfamily (MFS) profile" evidence="8">
    <location>
        <begin position="9"/>
        <end position="467"/>
    </location>
</feature>
<feature type="transmembrane region" description="Helical" evidence="7">
    <location>
        <begin position="444"/>
        <end position="466"/>
    </location>
</feature>
<dbReference type="CDD" id="cd06174">
    <property type="entry name" value="MFS"/>
    <property type="match status" value="1"/>
</dbReference>
<dbReference type="AlphaFoldDB" id="A0A518CSA1"/>
<feature type="transmembrane region" description="Helical" evidence="7">
    <location>
        <begin position="215"/>
        <end position="236"/>
    </location>
</feature>
<dbReference type="GO" id="GO:0012505">
    <property type="term" value="C:endomembrane system"/>
    <property type="evidence" value="ECO:0007669"/>
    <property type="project" value="UniProtKB-SubCell"/>
</dbReference>
<feature type="transmembrane region" description="Helical" evidence="7">
    <location>
        <begin position="256"/>
        <end position="274"/>
    </location>
</feature>
<keyword evidence="4 7" id="KW-0812">Transmembrane</keyword>
<reference evidence="9 10" key="1">
    <citation type="submission" date="2019-02" db="EMBL/GenBank/DDBJ databases">
        <title>Deep-cultivation of Planctomycetes and their phenomic and genomic characterization uncovers novel biology.</title>
        <authorList>
            <person name="Wiegand S."/>
            <person name="Jogler M."/>
            <person name="Boedeker C."/>
            <person name="Pinto D."/>
            <person name="Vollmers J."/>
            <person name="Rivas-Marin E."/>
            <person name="Kohn T."/>
            <person name="Peeters S.H."/>
            <person name="Heuer A."/>
            <person name="Rast P."/>
            <person name="Oberbeckmann S."/>
            <person name="Bunk B."/>
            <person name="Jeske O."/>
            <person name="Meyerdierks A."/>
            <person name="Storesund J.E."/>
            <person name="Kallscheuer N."/>
            <person name="Luecker S."/>
            <person name="Lage O.M."/>
            <person name="Pohl T."/>
            <person name="Merkel B.J."/>
            <person name="Hornburger P."/>
            <person name="Mueller R.-W."/>
            <person name="Bruemmer F."/>
            <person name="Labrenz M."/>
            <person name="Spormann A.M."/>
            <person name="Op den Camp H."/>
            <person name="Overmann J."/>
            <person name="Amann R."/>
            <person name="Jetten M.S.M."/>
            <person name="Mascher T."/>
            <person name="Medema M.H."/>
            <person name="Devos D.P."/>
            <person name="Kaster A.-K."/>
            <person name="Ovreas L."/>
            <person name="Rohde M."/>
            <person name="Galperin M.Y."/>
            <person name="Jogler C."/>
        </authorList>
    </citation>
    <scope>NUCLEOTIDE SEQUENCE [LARGE SCALE GENOMIC DNA]</scope>
    <source>
        <strain evidence="9 10">Pla110</strain>
    </source>
</reference>
<keyword evidence="5 7" id="KW-1133">Transmembrane helix</keyword>
<feature type="transmembrane region" description="Helical" evidence="7">
    <location>
        <begin position="49"/>
        <end position="68"/>
    </location>
</feature>
<evidence type="ECO:0000256" key="1">
    <source>
        <dbReference type="ARBA" id="ARBA00004127"/>
    </source>
</evidence>
<keyword evidence="6 7" id="KW-0472">Membrane</keyword>
<evidence type="ECO:0000256" key="7">
    <source>
        <dbReference type="SAM" id="Phobius"/>
    </source>
</evidence>
<dbReference type="OrthoDB" id="9783757at2"/>
<evidence type="ECO:0000256" key="2">
    <source>
        <dbReference type="ARBA" id="ARBA00008335"/>
    </source>
</evidence>
<evidence type="ECO:0000313" key="10">
    <source>
        <dbReference type="Proteomes" id="UP000317178"/>
    </source>
</evidence>
<dbReference type="EMBL" id="CP036281">
    <property type="protein sequence ID" value="QDU82098.1"/>
    <property type="molecule type" value="Genomic_DNA"/>
</dbReference>
<comment type="subcellular location">
    <subcellularLocation>
        <location evidence="1">Endomembrane system</location>
        <topology evidence="1">Multi-pass membrane protein</topology>
    </subcellularLocation>
</comment>
<dbReference type="Gene3D" id="1.20.1250.20">
    <property type="entry name" value="MFS general substrate transporter like domains"/>
    <property type="match status" value="1"/>
</dbReference>
<comment type="similarity">
    <text evidence="2">Belongs to the major facilitator superfamily.</text>
</comment>
<feature type="transmembrane region" description="Helical" evidence="7">
    <location>
        <begin position="176"/>
        <end position="195"/>
    </location>
</feature>
<dbReference type="InterPro" id="IPR051788">
    <property type="entry name" value="MFS_Transporter"/>
</dbReference>
<dbReference type="PANTHER" id="PTHR23514">
    <property type="entry name" value="BYPASS OF STOP CODON PROTEIN 6"/>
    <property type="match status" value="1"/>
</dbReference>
<dbReference type="KEGG" id="plon:Pla110_38530"/>
<evidence type="ECO:0000256" key="6">
    <source>
        <dbReference type="ARBA" id="ARBA00023136"/>
    </source>
</evidence>
<organism evidence="9 10">
    <name type="scientific">Polystyrenella longa</name>
    <dbReference type="NCBI Taxonomy" id="2528007"/>
    <lineage>
        <taxon>Bacteria</taxon>
        <taxon>Pseudomonadati</taxon>
        <taxon>Planctomycetota</taxon>
        <taxon>Planctomycetia</taxon>
        <taxon>Planctomycetales</taxon>
        <taxon>Planctomycetaceae</taxon>
        <taxon>Polystyrenella</taxon>
    </lineage>
</organism>
<dbReference type="SUPFAM" id="SSF103473">
    <property type="entry name" value="MFS general substrate transporter"/>
    <property type="match status" value="1"/>
</dbReference>
<name>A0A518CSA1_9PLAN</name>
<proteinExistence type="inferred from homology"/>
<dbReference type="InterPro" id="IPR011701">
    <property type="entry name" value="MFS"/>
</dbReference>
<dbReference type="Proteomes" id="UP000317178">
    <property type="component" value="Chromosome"/>
</dbReference>
<dbReference type="PANTHER" id="PTHR23514:SF3">
    <property type="entry name" value="BYPASS OF STOP CODON PROTEIN 6"/>
    <property type="match status" value="1"/>
</dbReference>
<accession>A0A518CSA1</accession>
<evidence type="ECO:0000256" key="3">
    <source>
        <dbReference type="ARBA" id="ARBA00022448"/>
    </source>
</evidence>
<sequence>MSETNRFPLFLASFLTLIAAGIGFAIRGAILGDWSAQFGFTKGELGGITGGGLVGFGVIILFFSLFADKVGYKPLMVLAFLMHVASALLTLAATPIYESMGKDACYNCLYWGMFLFAIANGLCETVINPLTANLYPKQKTHYLNILHAGWPGGLIVGGVIAFFVCGSNAMITHLRWEIPMMLFLIPTVVYGFIVLKEKFPESEAKAAGVSYGSMFTIFASPIFLLLLLLHAMVGYVELGTDSWITNIMENVIPGNAILLFIYTSGLMFVLRFFAGPIVEKVNPVGLLLGSAILGCLGLVFLSMADMAITILAAATVYGLGKTFLWPTMLGVVGERFPQGGAISMGALGGIGMLSAGLLGGPGIGYEQDYFASKQLEAESPETYEEYKSDEAKGFLFFPKIAGLDGEKVAELKELRKADKKDEETKLTPEQDMVLSANMFGGRQALLYTAIVPFMMAIGYLILVIYFRAKGGYKQEVLHGKEPDGEHYTGGVEGPVK</sequence>